<comment type="caution">
    <text evidence="1">The sequence shown here is derived from an EMBL/GenBank/DDBJ whole genome shotgun (WGS) entry which is preliminary data.</text>
</comment>
<gene>
    <name evidence="1" type="ORF">HMPREF1051_1870</name>
</gene>
<dbReference type="AlphaFoldDB" id="I2NUU2"/>
<protein>
    <submittedName>
        <fullName evidence="1">Uncharacterized protein</fullName>
    </submittedName>
</protein>
<proteinExistence type="predicted"/>
<sequence>MRLGEVGCVSDDVGTLFGVSWVSWTAVSDILAFLYGLTASQDSAAPDGISFSDDPISGQVV</sequence>
<accession>I2NUU2</accession>
<dbReference type="Proteomes" id="UP000004473">
    <property type="component" value="Unassembled WGS sequence"/>
</dbReference>
<reference evidence="1 2" key="1">
    <citation type="submission" date="2012-04" db="EMBL/GenBank/DDBJ databases">
        <authorList>
            <person name="Harkins D.M."/>
            <person name="Madupu R."/>
            <person name="Durkin A.S."/>
            <person name="Torralba M."/>
            <person name="Methe B."/>
            <person name="Sutton G.G."/>
            <person name="Nelson K.E."/>
        </authorList>
    </citation>
    <scope>NUCLEOTIDE SEQUENCE [LARGE SCALE GENOMIC DNA]</scope>
    <source>
        <strain evidence="1 2">VK64</strain>
    </source>
</reference>
<name>I2NUU2_NEISI</name>
<dbReference type="EMBL" id="AJMT01000059">
    <property type="protein sequence ID" value="EIG29603.1"/>
    <property type="molecule type" value="Genomic_DNA"/>
</dbReference>
<evidence type="ECO:0000313" key="1">
    <source>
        <dbReference type="EMBL" id="EIG29603.1"/>
    </source>
</evidence>
<organism evidence="1 2">
    <name type="scientific">Neisseria sicca VK64</name>
    <dbReference type="NCBI Taxonomy" id="1095748"/>
    <lineage>
        <taxon>Bacteria</taxon>
        <taxon>Pseudomonadati</taxon>
        <taxon>Pseudomonadota</taxon>
        <taxon>Betaproteobacteria</taxon>
        <taxon>Neisseriales</taxon>
        <taxon>Neisseriaceae</taxon>
        <taxon>Neisseria</taxon>
    </lineage>
</organism>
<evidence type="ECO:0000313" key="2">
    <source>
        <dbReference type="Proteomes" id="UP000004473"/>
    </source>
</evidence>
<dbReference type="PATRIC" id="fig|1095748.3.peg.789"/>